<dbReference type="AlphaFoldDB" id="A0A124HWM9"/>
<sequence>MKSARRTTATAVVLAGAGTLVTLTAGPAPAAVSCASPVFTRQFYANTSLSGTPKKTDCDTAIDQSWSGAPVTGLPKDNFGVRWTVTRDFGSGGPFALGATGLDGIRVYLDGVRKIDLWKNVSTTVKKTANVTIPSGRHTLRVDYANWTGAAKVKVTYAPRTSADVDKVKPLVPTGTSVTYDKATGKAKVTWAKNKEMDLAGYRVYRRLKGTSFPATPLATTALTSYTDSTLPVTGDTYYYEVRAHDRAGNESGGTADQAVTTADRVAPGVPTITRATGEVRPGGTGTGGLEVGWDAVTGATAYRVFRAATENGTYSAVGRTGQPSYLDTTAAESTVYYYRVSALDAAGNESARSAPQQGRIWDNDPPPLVAGLKVTPTEYGFRLDWDKSPATDLRYYTVHRGELVDDEGDKLCYGSLVDYVSPDETSYAYTTLSDGDEVCFFLDAVDDEFNSANEWSDEQVHAVVATELDMTPSVPTPEGSPLHLSVLGARGDEGNSLSWSGLGEDAVKGFRVYRWTPATSSYERIADLGGGVSQYFDTSARRGTTSYYWVTGVLADGAETLPADGWAVTAPATGTTLSSTSES</sequence>
<proteinExistence type="predicted"/>
<feature type="signal peptide" evidence="1">
    <location>
        <begin position="1"/>
        <end position="30"/>
    </location>
</feature>
<evidence type="ECO:0000313" key="4">
    <source>
        <dbReference type="Proteomes" id="UP000053669"/>
    </source>
</evidence>
<evidence type="ECO:0000313" key="3">
    <source>
        <dbReference type="EMBL" id="KUN62101.1"/>
    </source>
</evidence>
<dbReference type="InterPro" id="IPR013783">
    <property type="entry name" value="Ig-like_fold"/>
</dbReference>
<dbReference type="InterPro" id="IPR037524">
    <property type="entry name" value="PA14/GLEYA"/>
</dbReference>
<gene>
    <name evidence="3" type="ORF">AQJ46_32825</name>
</gene>
<dbReference type="InterPro" id="IPR036116">
    <property type="entry name" value="FN3_sf"/>
</dbReference>
<dbReference type="Gene3D" id="2.60.40.10">
    <property type="entry name" value="Immunoglobulins"/>
    <property type="match status" value="4"/>
</dbReference>
<evidence type="ECO:0000259" key="2">
    <source>
        <dbReference type="PROSITE" id="PS51820"/>
    </source>
</evidence>
<dbReference type="GO" id="GO:0005975">
    <property type="term" value="P:carbohydrate metabolic process"/>
    <property type="evidence" value="ECO:0007669"/>
    <property type="project" value="UniProtKB-ARBA"/>
</dbReference>
<comment type="caution">
    <text evidence="3">The sequence shown here is derived from an EMBL/GenBank/DDBJ whole genome shotgun (WGS) entry which is preliminary data.</text>
</comment>
<feature type="domain" description="PA14" evidence="2">
    <location>
        <begin position="34"/>
        <end position="172"/>
    </location>
</feature>
<dbReference type="Pfam" id="PF07691">
    <property type="entry name" value="PA14"/>
    <property type="match status" value="1"/>
</dbReference>
<evidence type="ECO:0000256" key="1">
    <source>
        <dbReference type="SAM" id="SignalP"/>
    </source>
</evidence>
<organism evidence="3 4">
    <name type="scientific">Streptomyces canus</name>
    <dbReference type="NCBI Taxonomy" id="58343"/>
    <lineage>
        <taxon>Bacteria</taxon>
        <taxon>Bacillati</taxon>
        <taxon>Actinomycetota</taxon>
        <taxon>Actinomycetes</taxon>
        <taxon>Kitasatosporales</taxon>
        <taxon>Streptomycetaceae</taxon>
        <taxon>Streptomyces</taxon>
        <taxon>Streptomyces aurantiacus group</taxon>
    </lineage>
</organism>
<keyword evidence="1" id="KW-0732">Signal</keyword>
<protein>
    <submittedName>
        <fullName evidence="3">Cellulose 1,4-beta-cellobiosidase</fullName>
    </submittedName>
</protein>
<feature type="chain" id="PRO_5007173803" evidence="1">
    <location>
        <begin position="31"/>
        <end position="584"/>
    </location>
</feature>
<dbReference type="Proteomes" id="UP000053669">
    <property type="component" value="Unassembled WGS sequence"/>
</dbReference>
<dbReference type="InterPro" id="IPR011658">
    <property type="entry name" value="PA14_dom"/>
</dbReference>
<dbReference type="SUPFAM" id="SSF56988">
    <property type="entry name" value="Anthrax protective antigen"/>
    <property type="match status" value="1"/>
</dbReference>
<reference evidence="3 4" key="1">
    <citation type="submission" date="2015-10" db="EMBL/GenBank/DDBJ databases">
        <title>Draft genome sequence of Streptomyces canus DSM 40017, type strain for the species Streptomyces canus.</title>
        <authorList>
            <person name="Ruckert C."/>
            <person name="Winkler A."/>
            <person name="Kalinowski J."/>
            <person name="Kampfer P."/>
            <person name="Glaeser S."/>
        </authorList>
    </citation>
    <scope>NUCLEOTIDE SEQUENCE [LARGE SCALE GENOMIC DNA]</scope>
    <source>
        <strain evidence="3 4">DSM 40017</strain>
    </source>
</reference>
<dbReference type="PROSITE" id="PS51257">
    <property type="entry name" value="PROKAR_LIPOPROTEIN"/>
    <property type="match status" value="1"/>
</dbReference>
<dbReference type="SMART" id="SM00758">
    <property type="entry name" value="PA14"/>
    <property type="match status" value="1"/>
</dbReference>
<dbReference type="RefSeq" id="WP_059209016.1">
    <property type="nucleotide sequence ID" value="NZ_KQ948667.1"/>
</dbReference>
<dbReference type="PROSITE" id="PS51820">
    <property type="entry name" value="PA14"/>
    <property type="match status" value="1"/>
</dbReference>
<accession>A0A124HWM9</accession>
<dbReference type="EMBL" id="LMWU01000039">
    <property type="protein sequence ID" value="KUN62101.1"/>
    <property type="molecule type" value="Genomic_DNA"/>
</dbReference>
<dbReference type="SUPFAM" id="SSF49265">
    <property type="entry name" value="Fibronectin type III"/>
    <property type="match status" value="1"/>
</dbReference>
<name>A0A124HWM9_9ACTN</name>
<dbReference type="STRING" id="58343.AQJ46_32825"/>